<feature type="compositionally biased region" description="Low complexity" evidence="1">
    <location>
        <begin position="40"/>
        <end position="50"/>
    </location>
</feature>
<comment type="caution">
    <text evidence="2">The sequence shown here is derived from an EMBL/GenBank/DDBJ whole genome shotgun (WGS) entry which is preliminary data.</text>
</comment>
<protein>
    <submittedName>
        <fullName evidence="2">Uncharacterized protein</fullName>
    </submittedName>
</protein>
<dbReference type="Proteomes" id="UP000073492">
    <property type="component" value="Unassembled WGS sequence"/>
</dbReference>
<dbReference type="AlphaFoldDB" id="A0A139IDP4"/>
<organism evidence="2 3">
    <name type="scientific">Pseudocercospora musae</name>
    <dbReference type="NCBI Taxonomy" id="113226"/>
    <lineage>
        <taxon>Eukaryota</taxon>
        <taxon>Fungi</taxon>
        <taxon>Dikarya</taxon>
        <taxon>Ascomycota</taxon>
        <taxon>Pezizomycotina</taxon>
        <taxon>Dothideomycetes</taxon>
        <taxon>Dothideomycetidae</taxon>
        <taxon>Mycosphaerellales</taxon>
        <taxon>Mycosphaerellaceae</taxon>
        <taxon>Pseudocercospora</taxon>
    </lineage>
</organism>
<feature type="region of interest" description="Disordered" evidence="1">
    <location>
        <begin position="34"/>
        <end position="53"/>
    </location>
</feature>
<dbReference type="OrthoDB" id="4001642at2759"/>
<evidence type="ECO:0000313" key="2">
    <source>
        <dbReference type="EMBL" id="KXT12858.1"/>
    </source>
</evidence>
<evidence type="ECO:0000256" key="1">
    <source>
        <dbReference type="SAM" id="MobiDB-lite"/>
    </source>
</evidence>
<gene>
    <name evidence="2" type="ORF">AC579_5383</name>
</gene>
<keyword evidence="3" id="KW-1185">Reference proteome</keyword>
<name>A0A139IDP4_9PEZI</name>
<evidence type="ECO:0000313" key="3">
    <source>
        <dbReference type="Proteomes" id="UP000073492"/>
    </source>
</evidence>
<sequence>MIPIDTCQDMLDSQLCDKCRGLFHGKCVHTAASDTGGGSDAASSDGNAGSDSDKERGFSINYILENPDWLHCGPSNNEPAAYRHHGFADVQQSAKSGCQLCCMFWGAAEYWLRSTHQQPDASAVSVTWVRPGQAQHGREDKSLQLSVSYFIEGQDDDDTFVSQAIILELQYAEDFIMATNQFSANPSASMQPLVELLEQETAR</sequence>
<accession>A0A139IDP4</accession>
<dbReference type="EMBL" id="LFZO01000137">
    <property type="protein sequence ID" value="KXT12858.1"/>
    <property type="molecule type" value="Genomic_DNA"/>
</dbReference>
<reference evidence="2 3" key="1">
    <citation type="submission" date="2015-07" db="EMBL/GenBank/DDBJ databases">
        <title>Comparative genomics of the Sigatoka disease complex on banana suggests a link between parallel evolutionary changes in Pseudocercospora fijiensis and Pseudocercospora eumusae and increased virulence on the banana host.</title>
        <authorList>
            <person name="Chang T.-C."/>
            <person name="Salvucci A."/>
            <person name="Crous P.W."/>
            <person name="Stergiopoulos I."/>
        </authorList>
    </citation>
    <scope>NUCLEOTIDE SEQUENCE [LARGE SCALE GENOMIC DNA]</scope>
    <source>
        <strain evidence="2 3">CBS 116634</strain>
    </source>
</reference>
<proteinExistence type="predicted"/>